<dbReference type="SUPFAM" id="SSF102114">
    <property type="entry name" value="Radical SAM enzymes"/>
    <property type="match status" value="1"/>
</dbReference>
<dbReference type="InterPro" id="IPR020612">
    <property type="entry name" value="Methylthiotransferase_CS"/>
</dbReference>
<dbReference type="EMBL" id="JAGGLM010000009">
    <property type="protein sequence ID" value="MBP2033035.1"/>
    <property type="molecule type" value="Genomic_DNA"/>
</dbReference>
<dbReference type="NCBIfam" id="TIGR00089">
    <property type="entry name" value="MiaB/RimO family radical SAM methylthiotransferase"/>
    <property type="match status" value="1"/>
</dbReference>
<dbReference type="CDD" id="cd01335">
    <property type="entry name" value="Radical_SAM"/>
    <property type="match status" value="1"/>
</dbReference>
<dbReference type="InterPro" id="IPR058240">
    <property type="entry name" value="rSAM_sf"/>
</dbReference>
<dbReference type="SFLD" id="SFLDG01061">
    <property type="entry name" value="methylthiotransferase"/>
    <property type="match status" value="1"/>
</dbReference>
<name>A0ABS4KTV8_9CLOT</name>
<protein>
    <submittedName>
        <fullName evidence="10">Threonylcarbamoyladenosine tRNA methylthiotransferase MtaB</fullName>
        <ecNumber evidence="10">2.8.4.5</ecNumber>
    </submittedName>
</protein>
<feature type="domain" description="MTTase N-terminal" evidence="8">
    <location>
        <begin position="25"/>
        <end position="137"/>
    </location>
</feature>
<reference evidence="10 11" key="1">
    <citation type="submission" date="2021-03" db="EMBL/GenBank/DDBJ databases">
        <title>Genomic Encyclopedia of Type Strains, Phase IV (KMG-IV): sequencing the most valuable type-strain genomes for metagenomic binning, comparative biology and taxonomic classification.</title>
        <authorList>
            <person name="Goeker M."/>
        </authorList>
    </citation>
    <scope>NUCLEOTIDE SEQUENCE [LARGE SCALE GENOMIC DNA]</scope>
    <source>
        <strain evidence="10 11">DSM 28783</strain>
    </source>
</reference>
<dbReference type="PROSITE" id="PS51918">
    <property type="entry name" value="RADICAL_SAM"/>
    <property type="match status" value="1"/>
</dbReference>
<evidence type="ECO:0000256" key="2">
    <source>
        <dbReference type="ARBA" id="ARBA00022485"/>
    </source>
</evidence>
<dbReference type="InterPro" id="IPR007197">
    <property type="entry name" value="rSAM"/>
</dbReference>
<dbReference type="InterPro" id="IPR006638">
    <property type="entry name" value="Elp3/MiaA/NifB-like_rSAM"/>
</dbReference>
<dbReference type="Gene3D" id="3.80.30.20">
    <property type="entry name" value="tm_1862 like domain"/>
    <property type="match status" value="1"/>
</dbReference>
<evidence type="ECO:0000256" key="5">
    <source>
        <dbReference type="ARBA" id="ARBA00022723"/>
    </source>
</evidence>
<dbReference type="SMART" id="SM00729">
    <property type="entry name" value="Elp3"/>
    <property type="match status" value="1"/>
</dbReference>
<dbReference type="InterPro" id="IPR038135">
    <property type="entry name" value="Methylthiotransferase_N_sf"/>
</dbReference>
<evidence type="ECO:0000256" key="7">
    <source>
        <dbReference type="ARBA" id="ARBA00023014"/>
    </source>
</evidence>
<evidence type="ECO:0000259" key="8">
    <source>
        <dbReference type="PROSITE" id="PS51449"/>
    </source>
</evidence>
<keyword evidence="4" id="KW-0949">S-adenosyl-L-methionine</keyword>
<dbReference type="SFLD" id="SFLDG01082">
    <property type="entry name" value="B12-binding_domain_containing"/>
    <property type="match status" value="1"/>
</dbReference>
<keyword evidence="6" id="KW-0408">Iron</keyword>
<dbReference type="PROSITE" id="PS01278">
    <property type="entry name" value="MTTASE_RADICAL"/>
    <property type="match status" value="1"/>
</dbReference>
<keyword evidence="2" id="KW-0004">4Fe-4S</keyword>
<evidence type="ECO:0000256" key="1">
    <source>
        <dbReference type="ARBA" id="ARBA00001966"/>
    </source>
</evidence>
<proteinExistence type="predicted"/>
<dbReference type="NCBIfam" id="TIGR01579">
    <property type="entry name" value="MiaB-like-C"/>
    <property type="match status" value="1"/>
</dbReference>
<dbReference type="InterPro" id="IPR034557">
    <property type="entry name" value="ThrcA_tRNA_MEthiotransferase"/>
</dbReference>
<evidence type="ECO:0000256" key="4">
    <source>
        <dbReference type="ARBA" id="ARBA00022691"/>
    </source>
</evidence>
<sequence length="460" mass="53274">MNSYENRADLTLNETEFFNRYNRKKTVGTSTLGCRVNQYETEAMVEKFIKEGYENVDFDSTADVYVINTCTVTNMGDKKSRQMIHRARRKNENSIIAVVGCYSQISPDKVSNIEGVDVVLGTRNKGDIVYWVNRAAAEKKKIVEVNKVLKDNVFENLNIDEYQHRTRAFLKIQDGCNRFCSYCLIPFARGAVCSKDPNKVIEEVKKLAKNKFQEIILSGIHIASYGSDLDGNWNLLRILQEVDNIDGVNRIRIGSIDPQFFTTETIEKISHLKKLCPHFHLSLQSGCDKTLKRMNRRYTTAQYENILKELRENIKNVAITTDVIVGFPGETDEEFNDTYEFLKRIKLSKMHIFKYSKRDGTKAAAMKDQIDGKIKEYRSSKLIDLDKILEKQFINKFLGNNMNVLYEQKFNNEDDRYEGYTSNYIKVVTRSQKNLQGKIFKTEILTAKDGYAEGKLYRKF</sequence>
<comment type="caution">
    <text evidence="10">The sequence shown here is derived from an EMBL/GenBank/DDBJ whole genome shotgun (WGS) entry which is preliminary data.</text>
</comment>
<comment type="cofactor">
    <cofactor evidence="1">
        <name>[4Fe-4S] cluster</name>
        <dbReference type="ChEBI" id="CHEBI:49883"/>
    </cofactor>
</comment>
<evidence type="ECO:0000313" key="10">
    <source>
        <dbReference type="EMBL" id="MBP2033035.1"/>
    </source>
</evidence>
<dbReference type="PANTHER" id="PTHR11918">
    <property type="entry name" value="RADICAL SAM PROTEINS"/>
    <property type="match status" value="1"/>
</dbReference>
<keyword evidence="3 10" id="KW-0808">Transferase</keyword>
<gene>
    <name evidence="10" type="ORF">J2Z42_001714</name>
</gene>
<evidence type="ECO:0000259" key="9">
    <source>
        <dbReference type="PROSITE" id="PS51918"/>
    </source>
</evidence>
<evidence type="ECO:0000313" key="11">
    <source>
        <dbReference type="Proteomes" id="UP001519307"/>
    </source>
</evidence>
<dbReference type="SFLD" id="SFLDS00029">
    <property type="entry name" value="Radical_SAM"/>
    <property type="match status" value="1"/>
</dbReference>
<accession>A0ABS4KTV8</accession>
<dbReference type="PROSITE" id="PS51449">
    <property type="entry name" value="MTTASE_N"/>
    <property type="match status" value="1"/>
</dbReference>
<dbReference type="Pfam" id="PF04055">
    <property type="entry name" value="Radical_SAM"/>
    <property type="match status" value="1"/>
</dbReference>
<dbReference type="SFLD" id="SFLDF00295">
    <property type="entry name" value="threonylcarbamoyladenosine_tRN"/>
    <property type="match status" value="1"/>
</dbReference>
<dbReference type="Proteomes" id="UP001519307">
    <property type="component" value="Unassembled WGS sequence"/>
</dbReference>
<dbReference type="GO" id="GO:0035598">
    <property type="term" value="F:tRNA (N(6)-L-threonylcarbamoyladenosine(37)-C(2))-methylthiotransferase activity"/>
    <property type="evidence" value="ECO:0007669"/>
    <property type="project" value="UniProtKB-EC"/>
</dbReference>
<feature type="domain" description="Radical SAM core" evidence="9">
    <location>
        <begin position="162"/>
        <end position="392"/>
    </location>
</feature>
<dbReference type="PANTHER" id="PTHR11918:SF45">
    <property type="entry name" value="THREONYLCARBAMOYLADENOSINE TRNA METHYLTHIOTRANSFERASE"/>
    <property type="match status" value="1"/>
</dbReference>
<keyword evidence="7" id="KW-0411">Iron-sulfur</keyword>
<dbReference type="Pfam" id="PF00919">
    <property type="entry name" value="UPF0004"/>
    <property type="match status" value="1"/>
</dbReference>
<dbReference type="InterPro" id="IPR023404">
    <property type="entry name" value="rSAM_horseshoe"/>
</dbReference>
<dbReference type="Gene3D" id="3.40.50.12160">
    <property type="entry name" value="Methylthiotransferase, N-terminal domain"/>
    <property type="match status" value="1"/>
</dbReference>
<dbReference type="InterPro" id="IPR006467">
    <property type="entry name" value="MiaB-like_bact"/>
</dbReference>
<keyword evidence="11" id="KW-1185">Reference proteome</keyword>
<dbReference type="InterPro" id="IPR005839">
    <property type="entry name" value="Methylthiotransferase"/>
</dbReference>
<evidence type="ECO:0000256" key="3">
    <source>
        <dbReference type="ARBA" id="ARBA00022679"/>
    </source>
</evidence>
<dbReference type="EC" id="2.8.4.5" evidence="10"/>
<keyword evidence="5" id="KW-0479">Metal-binding</keyword>
<dbReference type="InterPro" id="IPR013848">
    <property type="entry name" value="Methylthiotransferase_N"/>
</dbReference>
<evidence type="ECO:0000256" key="6">
    <source>
        <dbReference type="ARBA" id="ARBA00023004"/>
    </source>
</evidence>
<organism evidence="10 11">
    <name type="scientific">Clostridium algifaecis</name>
    <dbReference type="NCBI Taxonomy" id="1472040"/>
    <lineage>
        <taxon>Bacteria</taxon>
        <taxon>Bacillati</taxon>
        <taxon>Bacillota</taxon>
        <taxon>Clostridia</taxon>
        <taxon>Eubacteriales</taxon>
        <taxon>Clostridiaceae</taxon>
        <taxon>Clostridium</taxon>
    </lineage>
</organism>